<evidence type="ECO:0000313" key="2">
    <source>
        <dbReference type="EMBL" id="GEL00884.1"/>
    </source>
</evidence>
<organism evidence="2 3">
    <name type="scientific">Swaminathania salitolerans</name>
    <dbReference type="NCBI Taxonomy" id="182838"/>
    <lineage>
        <taxon>Bacteria</taxon>
        <taxon>Pseudomonadati</taxon>
        <taxon>Pseudomonadota</taxon>
        <taxon>Alphaproteobacteria</taxon>
        <taxon>Acetobacterales</taxon>
        <taxon>Acetobacteraceae</taxon>
        <taxon>Swaminathania</taxon>
    </lineage>
</organism>
<dbReference type="EMBL" id="BJVC01000001">
    <property type="protein sequence ID" value="GEL00884.1"/>
    <property type="molecule type" value="Genomic_DNA"/>
</dbReference>
<sequence>MTPGEALLNSVTIDGEPVSGLYDQWSPAEHVVLADNVQCLTFHDPLSGRSAVWYLDGNACYCGSHIEVVQRLRPEEICDTVAPWFDDLARHALVSSPTPLPDIPPMPLFLAVQLAAAWAVRNLADVRLIQSALLGKDRSADRPEDLPIAPRQLRRLLGTRIAPETLVVLSPFTDRPLRSQISFSVDHQIIHRFCDPETDTVFYLVWWEKQLDQSPSLYFPESRLIVSDIDLAGMIPPRILGWYMSTPDHVSLIAEAREFEAQDFGLGSASSLLASPENTVSPPTTPEDVSTADMISESWAFLHRTQDEPSESPAAEDPTRTRPSGSLLGRLRSLVRKK</sequence>
<keyword evidence="3" id="KW-1185">Reference proteome</keyword>
<dbReference type="AlphaFoldDB" id="A0A511BMK2"/>
<accession>A0A511BMK2</accession>
<reference evidence="2 3" key="1">
    <citation type="submission" date="2019-07" db="EMBL/GenBank/DDBJ databases">
        <title>Whole genome shotgun sequence of Swaminathania salitolerans NBRC 104436.</title>
        <authorList>
            <person name="Hosoyama A."/>
            <person name="Uohara A."/>
            <person name="Ohji S."/>
            <person name="Ichikawa N."/>
        </authorList>
    </citation>
    <scope>NUCLEOTIDE SEQUENCE [LARGE SCALE GENOMIC DNA]</scope>
    <source>
        <strain evidence="2 3">NBRC 104436</strain>
    </source>
</reference>
<dbReference type="Proteomes" id="UP000321405">
    <property type="component" value="Unassembled WGS sequence"/>
</dbReference>
<feature type="region of interest" description="Disordered" evidence="1">
    <location>
        <begin position="302"/>
        <end position="338"/>
    </location>
</feature>
<name>A0A511BMK2_9PROT</name>
<comment type="caution">
    <text evidence="2">The sequence shown here is derived from an EMBL/GenBank/DDBJ whole genome shotgun (WGS) entry which is preliminary data.</text>
</comment>
<dbReference type="RefSeq" id="WP_147091941.1">
    <property type="nucleotide sequence ID" value="NZ_BJVC01000001.1"/>
</dbReference>
<protein>
    <submittedName>
        <fullName evidence="2">Uncharacterized protein</fullName>
    </submittedName>
</protein>
<evidence type="ECO:0000256" key="1">
    <source>
        <dbReference type="SAM" id="MobiDB-lite"/>
    </source>
</evidence>
<dbReference type="OrthoDB" id="7281372at2"/>
<proteinExistence type="predicted"/>
<gene>
    <name evidence="2" type="ORF">SSA02_00470</name>
</gene>
<evidence type="ECO:0000313" key="3">
    <source>
        <dbReference type="Proteomes" id="UP000321405"/>
    </source>
</evidence>